<proteinExistence type="predicted"/>
<reference evidence="2" key="1">
    <citation type="submission" date="2020-10" db="EMBL/GenBank/DDBJ databases">
        <title>Genome Sequence of Monilinia vaccinii-corymbosi Sheds Light on Mummy Berry Disease Infection of Blueberry and Mating Type.</title>
        <authorList>
            <person name="Yow A.G."/>
            <person name="Zhang Y."/>
            <person name="Bansal K."/>
            <person name="Eacker S.M."/>
            <person name="Sullivan S."/>
            <person name="Liachko I."/>
            <person name="Cubeta M.A."/>
            <person name="Rollins J.A."/>
            <person name="Ashrafi H."/>
        </authorList>
    </citation>
    <scope>NUCLEOTIDE SEQUENCE</scope>
    <source>
        <strain evidence="2">RL-1</strain>
    </source>
</reference>
<name>A0A8A3P5U7_9HELO</name>
<sequence length="124" mass="13620">MKLFNLSLLTVLSFTSSTAYATCYSTGQVGVSSLALAQLSTYCTQQKLAGQYQKNDKRSFCVPFQSFYYKFAVHNLNDGPNFLTPEKCTTNLKTEIGCERGGATSYTGPGMGWRFIADPNYGSC</sequence>
<protein>
    <recommendedName>
        <fullName evidence="4">Secreted protein</fullName>
    </recommendedName>
</protein>
<evidence type="ECO:0000313" key="2">
    <source>
        <dbReference type="EMBL" id="QSZ28908.1"/>
    </source>
</evidence>
<evidence type="ECO:0008006" key="4">
    <source>
        <dbReference type="Google" id="ProtNLM"/>
    </source>
</evidence>
<dbReference type="AlphaFoldDB" id="A0A8A3P5U7"/>
<keyword evidence="1" id="KW-0732">Signal</keyword>
<organism evidence="2 3">
    <name type="scientific">Monilinia vaccinii-corymbosi</name>
    <dbReference type="NCBI Taxonomy" id="61207"/>
    <lineage>
        <taxon>Eukaryota</taxon>
        <taxon>Fungi</taxon>
        <taxon>Dikarya</taxon>
        <taxon>Ascomycota</taxon>
        <taxon>Pezizomycotina</taxon>
        <taxon>Leotiomycetes</taxon>
        <taxon>Helotiales</taxon>
        <taxon>Sclerotiniaceae</taxon>
        <taxon>Monilinia</taxon>
    </lineage>
</organism>
<dbReference type="Proteomes" id="UP000672032">
    <property type="component" value="Chromosome 1"/>
</dbReference>
<dbReference type="OrthoDB" id="3770800at2759"/>
<evidence type="ECO:0000313" key="3">
    <source>
        <dbReference type="Proteomes" id="UP000672032"/>
    </source>
</evidence>
<gene>
    <name evidence="2" type="ORF">DSL72_003414</name>
</gene>
<evidence type="ECO:0000256" key="1">
    <source>
        <dbReference type="SAM" id="SignalP"/>
    </source>
</evidence>
<keyword evidence="3" id="KW-1185">Reference proteome</keyword>
<dbReference type="EMBL" id="CP063405">
    <property type="protein sequence ID" value="QSZ28908.1"/>
    <property type="molecule type" value="Genomic_DNA"/>
</dbReference>
<feature type="signal peptide" evidence="1">
    <location>
        <begin position="1"/>
        <end position="21"/>
    </location>
</feature>
<accession>A0A8A3P5U7</accession>
<feature type="chain" id="PRO_5032989711" description="Secreted protein" evidence="1">
    <location>
        <begin position="22"/>
        <end position="124"/>
    </location>
</feature>